<dbReference type="Gene3D" id="2.30.30.40">
    <property type="entry name" value="SH3 Domains"/>
    <property type="match status" value="1"/>
</dbReference>
<dbReference type="Proteomes" id="UP000648257">
    <property type="component" value="Unassembled WGS sequence"/>
</dbReference>
<comment type="caution">
    <text evidence="3">The sequence shown here is derived from an EMBL/GenBank/DDBJ whole genome shotgun (WGS) entry which is preliminary data.</text>
</comment>
<sequence length="575" mass="64100">MPNLTSILSLSLLPLSLLSNASMAKPVEQPPRWVKVDDVRVRSGSSAEHKVLGTLPRGAHVILKDKIEHDGFCLIEGDGQYGYVACQFLSAEIVARAKSGEAGIPIDQRWAGGNPLTVREAPRQDATVVSRLHLNSVVTLIREDGTSGYCEIQTANIASGFTACRYLVKTPVVLANVRGDTSLSLPASPDYNPERAFWLTPGWWQLEAYVNSIKDSKTKKGSNDPWPREEALEKMKAHLALGMYGSKPRAYVDWSELKRKAAQDLDLSREANRLLQVNKKVSDEQWRRQNQMEQFARELQGTLGLEIPPQDANNSDSDPTHIIRLVRELEFASVKPSLFLKDSEIAPPHAGPEELSGRFGIIYRQLVTPRPKPKKDEGDYSGPGLYDMLKRTQALVRSVQLVRLFRDGKIVSEPSVARSTETLWREVDEAECEGWSPGFSFGDADTSLWHYFNEGASPEFNPNSYQKESRKRNPEGSVYQFYLPVKLDNNQASITSLPLKLDRKKTGFISGNHLYYDLNKDGIADIAIWEGTSKGPGHIGGTTTTDDRWYRLTLVNMNGAWKILGNDSFGYGCGC</sequence>
<accession>A0ABR6X229</accession>
<dbReference type="Pfam" id="PF08239">
    <property type="entry name" value="SH3_3"/>
    <property type="match status" value="1"/>
</dbReference>
<dbReference type="RefSeq" id="WP_186921917.1">
    <property type="nucleotide sequence ID" value="NZ_JACOFW010000004.1"/>
</dbReference>
<keyword evidence="1" id="KW-0732">Signal</keyword>
<evidence type="ECO:0000313" key="4">
    <source>
        <dbReference type="Proteomes" id="UP000648257"/>
    </source>
</evidence>
<name>A0ABR6X229_9BURK</name>
<feature type="signal peptide" evidence="1">
    <location>
        <begin position="1"/>
        <end position="24"/>
    </location>
</feature>
<gene>
    <name evidence="3" type="ORF">H8K52_05650</name>
</gene>
<feature type="domain" description="SH3b" evidence="2">
    <location>
        <begin position="38"/>
        <end position="89"/>
    </location>
</feature>
<dbReference type="InterPro" id="IPR003646">
    <property type="entry name" value="SH3-like_bac-type"/>
</dbReference>
<dbReference type="EMBL" id="JACOFW010000004">
    <property type="protein sequence ID" value="MBC3806831.1"/>
    <property type="molecule type" value="Genomic_DNA"/>
</dbReference>
<evidence type="ECO:0000313" key="3">
    <source>
        <dbReference type="EMBL" id="MBC3806831.1"/>
    </source>
</evidence>
<proteinExistence type="predicted"/>
<evidence type="ECO:0000259" key="2">
    <source>
        <dbReference type="Pfam" id="PF08239"/>
    </source>
</evidence>
<evidence type="ECO:0000256" key="1">
    <source>
        <dbReference type="SAM" id="SignalP"/>
    </source>
</evidence>
<reference evidence="3 4" key="1">
    <citation type="submission" date="2020-08" db="EMBL/GenBank/DDBJ databases">
        <title>Novel species isolated from subtropical streams in China.</title>
        <authorList>
            <person name="Lu H."/>
        </authorList>
    </citation>
    <scope>NUCLEOTIDE SEQUENCE [LARGE SCALE GENOMIC DNA]</scope>
    <source>
        <strain evidence="3 4">KACC 16656</strain>
    </source>
</reference>
<feature type="chain" id="PRO_5045478697" evidence="1">
    <location>
        <begin position="25"/>
        <end position="575"/>
    </location>
</feature>
<protein>
    <submittedName>
        <fullName evidence="3">SH3 domain-containing protein</fullName>
    </submittedName>
</protein>
<organism evidence="3 4">
    <name type="scientific">Undibacterium seohonense</name>
    <dbReference type="NCBI Taxonomy" id="1344950"/>
    <lineage>
        <taxon>Bacteria</taxon>
        <taxon>Pseudomonadati</taxon>
        <taxon>Pseudomonadota</taxon>
        <taxon>Betaproteobacteria</taxon>
        <taxon>Burkholderiales</taxon>
        <taxon>Oxalobacteraceae</taxon>
        <taxon>Undibacterium</taxon>
    </lineage>
</organism>
<keyword evidence="4" id="KW-1185">Reference proteome</keyword>